<organism evidence="1">
    <name type="scientific">uncultured Segetibacter sp</name>
    <dbReference type="NCBI Taxonomy" id="481133"/>
    <lineage>
        <taxon>Bacteria</taxon>
        <taxon>Pseudomonadati</taxon>
        <taxon>Bacteroidota</taxon>
        <taxon>Chitinophagia</taxon>
        <taxon>Chitinophagales</taxon>
        <taxon>Chitinophagaceae</taxon>
        <taxon>Segetibacter</taxon>
        <taxon>environmental samples</taxon>
    </lineage>
</organism>
<dbReference type="EMBL" id="CADCVN010000769">
    <property type="protein sequence ID" value="CAA9501497.1"/>
    <property type="molecule type" value="Genomic_DNA"/>
</dbReference>
<dbReference type="AlphaFoldDB" id="A0A6J4SL26"/>
<accession>A0A6J4SL26</accession>
<sequence>MHAIEGSKEPQIGIEVANRLGNMMPGLAHLVHSPPTYIFAQAIIKRVLK</sequence>
<name>A0A6J4SL26_9BACT</name>
<protein>
    <submittedName>
        <fullName evidence="1">Uncharacterized protein</fullName>
    </submittedName>
</protein>
<reference evidence="1" key="1">
    <citation type="submission" date="2020-02" db="EMBL/GenBank/DDBJ databases">
        <authorList>
            <person name="Meier V. D."/>
        </authorList>
    </citation>
    <scope>NUCLEOTIDE SEQUENCE</scope>
    <source>
        <strain evidence="1">AVDCRST_MAG96</strain>
    </source>
</reference>
<proteinExistence type="predicted"/>
<gene>
    <name evidence="1" type="ORF">AVDCRST_MAG96-1994</name>
</gene>
<evidence type="ECO:0000313" key="1">
    <source>
        <dbReference type="EMBL" id="CAA9501497.1"/>
    </source>
</evidence>